<reference evidence="2" key="2">
    <citation type="submission" date="2020-06" db="EMBL/GenBank/DDBJ databases">
        <authorList>
            <person name="Sheffer M."/>
        </authorList>
    </citation>
    <scope>NUCLEOTIDE SEQUENCE</scope>
</reference>
<keyword evidence="1" id="KW-0812">Transmembrane</keyword>
<dbReference type="OrthoDB" id="6458990at2759"/>
<protein>
    <submittedName>
        <fullName evidence="2">Uncharacterized protein</fullName>
    </submittedName>
</protein>
<dbReference type="Proteomes" id="UP000807504">
    <property type="component" value="Unassembled WGS sequence"/>
</dbReference>
<keyword evidence="3" id="KW-1185">Reference proteome</keyword>
<evidence type="ECO:0000313" key="3">
    <source>
        <dbReference type="Proteomes" id="UP000807504"/>
    </source>
</evidence>
<reference evidence="2" key="1">
    <citation type="journal article" date="2020" name="bioRxiv">
        <title>Chromosome-level reference genome of the European wasp spider Argiope bruennichi: a resource for studies on range expansion and evolutionary adaptation.</title>
        <authorList>
            <person name="Sheffer M.M."/>
            <person name="Hoppe A."/>
            <person name="Krehenwinkel H."/>
            <person name="Uhl G."/>
            <person name="Kuss A.W."/>
            <person name="Jensen L."/>
            <person name="Jensen C."/>
            <person name="Gillespie R.G."/>
            <person name="Hoff K.J."/>
            <person name="Prost S."/>
        </authorList>
    </citation>
    <scope>NUCLEOTIDE SEQUENCE</scope>
</reference>
<accession>A0A8T0EXA5</accession>
<dbReference type="EMBL" id="JABXBU010002072">
    <property type="protein sequence ID" value="KAF8778669.1"/>
    <property type="molecule type" value="Genomic_DNA"/>
</dbReference>
<evidence type="ECO:0000256" key="1">
    <source>
        <dbReference type="SAM" id="Phobius"/>
    </source>
</evidence>
<keyword evidence="1" id="KW-1133">Transmembrane helix</keyword>
<organism evidence="2 3">
    <name type="scientific">Argiope bruennichi</name>
    <name type="common">Wasp spider</name>
    <name type="synonym">Aranea bruennichi</name>
    <dbReference type="NCBI Taxonomy" id="94029"/>
    <lineage>
        <taxon>Eukaryota</taxon>
        <taxon>Metazoa</taxon>
        <taxon>Ecdysozoa</taxon>
        <taxon>Arthropoda</taxon>
        <taxon>Chelicerata</taxon>
        <taxon>Arachnida</taxon>
        <taxon>Araneae</taxon>
        <taxon>Araneomorphae</taxon>
        <taxon>Entelegynae</taxon>
        <taxon>Araneoidea</taxon>
        <taxon>Araneidae</taxon>
        <taxon>Argiope</taxon>
    </lineage>
</organism>
<feature type="transmembrane region" description="Helical" evidence="1">
    <location>
        <begin position="126"/>
        <end position="145"/>
    </location>
</feature>
<sequence>MHQNTLPVPSNSGKDRRISNIYINPTYDPTISNIRRVENINLNGQNQEVSNRLSYQEIIRNSIQIPENPPRRKKRCPCKLFDEDHKEERLFIAHVLLVTLFVMTFGGIGISILIQTIPLTFFPACWKLTIALAFLTFLIGVYICWEDNIYRSPQQHQARIIIT</sequence>
<proteinExistence type="predicted"/>
<name>A0A8T0EXA5_ARGBR</name>
<feature type="transmembrane region" description="Helical" evidence="1">
    <location>
        <begin position="90"/>
        <end position="114"/>
    </location>
</feature>
<evidence type="ECO:0000313" key="2">
    <source>
        <dbReference type="EMBL" id="KAF8778669.1"/>
    </source>
</evidence>
<dbReference type="AlphaFoldDB" id="A0A8T0EXA5"/>
<gene>
    <name evidence="2" type="ORF">HNY73_015370</name>
</gene>
<keyword evidence="1" id="KW-0472">Membrane</keyword>
<comment type="caution">
    <text evidence="2">The sequence shown here is derived from an EMBL/GenBank/DDBJ whole genome shotgun (WGS) entry which is preliminary data.</text>
</comment>